<proteinExistence type="predicted"/>
<dbReference type="EMBL" id="BQKI01000012">
    <property type="protein sequence ID" value="GJN05668.1"/>
    <property type="molecule type" value="Genomic_DNA"/>
</dbReference>
<reference evidence="1" key="2">
    <citation type="submission" date="2021-12" db="EMBL/GenBank/DDBJ databases">
        <title>Resequencing data analysis of finger millet.</title>
        <authorList>
            <person name="Hatakeyama M."/>
            <person name="Aluri S."/>
            <person name="Balachadran M.T."/>
            <person name="Sivarajan S.R."/>
            <person name="Poveda L."/>
            <person name="Shimizu-Inatsugi R."/>
            <person name="Schlapbach R."/>
            <person name="Sreeman S.M."/>
            <person name="Shimizu K.K."/>
        </authorList>
    </citation>
    <scope>NUCLEOTIDE SEQUENCE</scope>
</reference>
<comment type="caution">
    <text evidence="1">The sequence shown here is derived from an EMBL/GenBank/DDBJ whole genome shotgun (WGS) entry which is preliminary data.</text>
</comment>
<protein>
    <submittedName>
        <fullName evidence="1">Uncharacterized protein</fullName>
    </submittedName>
</protein>
<keyword evidence="2" id="KW-1185">Reference proteome</keyword>
<evidence type="ECO:0000313" key="1">
    <source>
        <dbReference type="EMBL" id="GJN05668.1"/>
    </source>
</evidence>
<sequence length="97" mass="10438">MAPLHRILCSFVKELRQILTQCSRRAFTRRFPLLPPPTKATRAKKRKAIGAGDCRPTKHCHDHVPGDGSSAAALACSFITASLTLDLAVVVATTAEA</sequence>
<name>A0AAV5D3Y6_ELECO</name>
<gene>
    <name evidence="1" type="primary">ga23318</name>
    <name evidence="1" type="ORF">PR202_ga23318</name>
</gene>
<accession>A0AAV5D3Y6</accession>
<reference evidence="1" key="1">
    <citation type="journal article" date="2018" name="DNA Res.">
        <title>Multiple hybrid de novo genome assembly of finger millet, an orphan allotetraploid crop.</title>
        <authorList>
            <person name="Hatakeyama M."/>
            <person name="Aluri S."/>
            <person name="Balachadran M.T."/>
            <person name="Sivarajan S.R."/>
            <person name="Patrignani A."/>
            <person name="Gruter S."/>
            <person name="Poveda L."/>
            <person name="Shimizu-Inatsugi R."/>
            <person name="Baeten J."/>
            <person name="Francoijs K.J."/>
            <person name="Nataraja K.N."/>
            <person name="Reddy Y.A.N."/>
            <person name="Phadnis S."/>
            <person name="Ravikumar R.L."/>
            <person name="Schlapbach R."/>
            <person name="Sreeman S.M."/>
            <person name="Shimizu K.K."/>
        </authorList>
    </citation>
    <scope>NUCLEOTIDE SEQUENCE</scope>
</reference>
<dbReference type="AlphaFoldDB" id="A0AAV5D3Y6"/>
<dbReference type="Proteomes" id="UP001054889">
    <property type="component" value="Unassembled WGS sequence"/>
</dbReference>
<evidence type="ECO:0000313" key="2">
    <source>
        <dbReference type="Proteomes" id="UP001054889"/>
    </source>
</evidence>
<organism evidence="1 2">
    <name type="scientific">Eleusine coracana subsp. coracana</name>
    <dbReference type="NCBI Taxonomy" id="191504"/>
    <lineage>
        <taxon>Eukaryota</taxon>
        <taxon>Viridiplantae</taxon>
        <taxon>Streptophyta</taxon>
        <taxon>Embryophyta</taxon>
        <taxon>Tracheophyta</taxon>
        <taxon>Spermatophyta</taxon>
        <taxon>Magnoliopsida</taxon>
        <taxon>Liliopsida</taxon>
        <taxon>Poales</taxon>
        <taxon>Poaceae</taxon>
        <taxon>PACMAD clade</taxon>
        <taxon>Chloridoideae</taxon>
        <taxon>Cynodonteae</taxon>
        <taxon>Eleusininae</taxon>
        <taxon>Eleusine</taxon>
    </lineage>
</organism>